<dbReference type="RefSeq" id="WP_243491928.1">
    <property type="nucleotide sequence ID" value="NZ_CP063361.1"/>
</dbReference>
<reference evidence="1 2" key="1">
    <citation type="submission" date="2020-10" db="EMBL/GenBank/DDBJ databases">
        <title>Genome analysis of Massilia species.</title>
        <authorList>
            <person name="Jung D.-H."/>
        </authorList>
    </citation>
    <scope>NUCLEOTIDE SEQUENCE [LARGE SCALE GENOMIC DNA]</scope>
    <source>
        <strain evidence="2">sipir</strain>
    </source>
</reference>
<gene>
    <name evidence="1" type="ORF">INH39_02830</name>
</gene>
<evidence type="ECO:0000313" key="1">
    <source>
        <dbReference type="EMBL" id="UOD30698.1"/>
    </source>
</evidence>
<protein>
    <recommendedName>
        <fullName evidence="3">Phage tail protein</fullName>
    </recommendedName>
</protein>
<evidence type="ECO:0008006" key="3">
    <source>
        <dbReference type="Google" id="ProtNLM"/>
    </source>
</evidence>
<name>A0ABY4ADR1_9BURK</name>
<accession>A0ABY4ADR1</accession>
<dbReference type="Proteomes" id="UP000831532">
    <property type="component" value="Chromosome"/>
</dbReference>
<organism evidence="1 2">
    <name type="scientific">Massilia violaceinigra</name>
    <dbReference type="NCBI Taxonomy" id="2045208"/>
    <lineage>
        <taxon>Bacteria</taxon>
        <taxon>Pseudomonadati</taxon>
        <taxon>Pseudomonadota</taxon>
        <taxon>Betaproteobacteria</taxon>
        <taxon>Burkholderiales</taxon>
        <taxon>Oxalobacteraceae</taxon>
        <taxon>Telluria group</taxon>
        <taxon>Massilia</taxon>
    </lineage>
</organism>
<evidence type="ECO:0000313" key="2">
    <source>
        <dbReference type="Proteomes" id="UP000831532"/>
    </source>
</evidence>
<proteinExistence type="predicted"/>
<dbReference type="EMBL" id="CP063361">
    <property type="protein sequence ID" value="UOD30698.1"/>
    <property type="molecule type" value="Genomic_DNA"/>
</dbReference>
<sequence>MSQPCSVLAPVAITGAMIISSTVPETDHAVYNPATSYTIGQRCISTVTHRIYESVSASANVGHDPTDLINQFGAVPWWVDQGPTNLWAMFDAFVSTQCVIASPLKIVLKPGSFNAVALFGLDADALSITVLDAAGGSVIYSYTGALEASEPADYYEYFFERFKPQTDFIATGLEAFNNAQITITLTKVTGPVKCGLIALGDMKPIGLTEYGAKVTPNSYSFIDVDRFGRTTITPGANTTDMSLQVKLGIAEANTVYATLKSVQAVPCVWIATDAADYASLRVFGLGTPTLSHDGPDECTVTLDVKGLI</sequence>
<keyword evidence="2" id="KW-1185">Reference proteome</keyword>